<keyword evidence="13" id="KW-1185">Reference proteome</keyword>
<sequence>MFLHSSALLAIAGFGSYALAVVTMKIGRAPEFYTDSRRLHSRSSLSVTLSNNLTKGSYFVEIDVGTPPQSQRLVVDTGSSDVWVLAADDDLCTSPILQDQYFGGCISTYTSSKSSTFKTVQKNQFNISYQDGSGAQGDYIADTFSISGATLTDLQMGLAHKSTIGTGIMGIGYSINEASDSRNNVVAPFVYPSVIETMVSQGVISRKAYSLYLDDLQASTGSIIFGGLDSDKFHGSLLQMPTVLSKLLNGTQVHAELVVVLTSFAITGQQGNIVNLTAASFEEPVLLDSGTTFSYLPDTMVQSIYESINAIDDSQRTGLVVVDCNILQNSPALTFNYGFGGINGVQIKVPINELVFDLNGLLNVTESNLPRTPWAETCGFGIYPGDNTSPSVLGDSFLRSAYVVYDLDSNLIAIAQTNFDSTTSSIVEFQASATSIPQVSGVASNAEITETATAFLPGVGGKPSASGSATTVVSAGVSATVSAGKSGSARTIPAFEASNPVVLGVTVLLAALGGGWPLL</sequence>
<evidence type="ECO:0000256" key="3">
    <source>
        <dbReference type="ARBA" id="ARBA00022729"/>
    </source>
</evidence>
<dbReference type="PANTHER" id="PTHR47966">
    <property type="entry name" value="BETA-SITE APP-CLEAVING ENZYME, ISOFORM A-RELATED"/>
    <property type="match status" value="1"/>
</dbReference>
<evidence type="ECO:0000256" key="1">
    <source>
        <dbReference type="ARBA" id="ARBA00007447"/>
    </source>
</evidence>
<comment type="caution">
    <text evidence="12">The sequence shown here is derived from an EMBL/GenBank/DDBJ whole genome shotgun (WGS) entry which is preliminary data.</text>
</comment>
<reference evidence="12 13" key="1">
    <citation type="submission" date="2020-03" db="EMBL/GenBank/DDBJ databases">
        <title>Draft Genome Sequence of Cudoniella acicularis.</title>
        <authorList>
            <person name="Buettner E."/>
            <person name="Kellner H."/>
        </authorList>
    </citation>
    <scope>NUCLEOTIDE SEQUENCE [LARGE SCALE GENOMIC DNA]</scope>
    <source>
        <strain evidence="12 13">DSM 108380</strain>
    </source>
</reference>
<keyword evidence="2 10" id="KW-0645">Protease</keyword>
<organism evidence="12 13">
    <name type="scientific">Cudoniella acicularis</name>
    <dbReference type="NCBI Taxonomy" id="354080"/>
    <lineage>
        <taxon>Eukaryota</taxon>
        <taxon>Fungi</taxon>
        <taxon>Dikarya</taxon>
        <taxon>Ascomycota</taxon>
        <taxon>Pezizomycotina</taxon>
        <taxon>Leotiomycetes</taxon>
        <taxon>Helotiales</taxon>
        <taxon>Tricladiaceae</taxon>
        <taxon>Cudoniella</taxon>
    </lineage>
</organism>
<evidence type="ECO:0000256" key="4">
    <source>
        <dbReference type="ARBA" id="ARBA00022750"/>
    </source>
</evidence>
<accession>A0A8H4W1D8</accession>
<dbReference type="EMBL" id="JAAMPI010000959">
    <property type="protein sequence ID" value="KAF4627494.1"/>
    <property type="molecule type" value="Genomic_DNA"/>
</dbReference>
<evidence type="ECO:0000313" key="12">
    <source>
        <dbReference type="EMBL" id="KAF4627494.1"/>
    </source>
</evidence>
<gene>
    <name evidence="12" type="ORF">G7Y89_g10661</name>
</gene>
<dbReference type="FunFam" id="2.40.70.10:FF:000011">
    <property type="entry name" value="Aspartic protease"/>
    <property type="match status" value="1"/>
</dbReference>
<dbReference type="OrthoDB" id="771136at2759"/>
<dbReference type="GO" id="GO:0004190">
    <property type="term" value="F:aspartic-type endopeptidase activity"/>
    <property type="evidence" value="ECO:0007669"/>
    <property type="project" value="UniProtKB-KW"/>
</dbReference>
<dbReference type="InterPro" id="IPR001461">
    <property type="entry name" value="Aspartic_peptidase_A1"/>
</dbReference>
<dbReference type="SUPFAM" id="SSF50630">
    <property type="entry name" value="Acid proteases"/>
    <property type="match status" value="1"/>
</dbReference>
<keyword evidence="4 10" id="KW-0064">Aspartyl protease</keyword>
<dbReference type="InterPro" id="IPR033121">
    <property type="entry name" value="PEPTIDASE_A1"/>
</dbReference>
<evidence type="ECO:0000256" key="7">
    <source>
        <dbReference type="ARBA" id="ARBA00068059"/>
    </source>
</evidence>
<dbReference type="AlphaFoldDB" id="A0A8H4W1D8"/>
<dbReference type="Pfam" id="PF00026">
    <property type="entry name" value="Asp"/>
    <property type="match status" value="1"/>
</dbReference>
<feature type="active site" evidence="8">
    <location>
        <position position="288"/>
    </location>
</feature>
<keyword evidence="9" id="KW-1015">Disulfide bond</keyword>
<proteinExistence type="inferred from homology"/>
<name>A0A8H4W1D8_9HELO</name>
<dbReference type="PRINTS" id="PR00792">
    <property type="entry name" value="PEPSIN"/>
</dbReference>
<evidence type="ECO:0000256" key="10">
    <source>
        <dbReference type="RuleBase" id="RU000454"/>
    </source>
</evidence>
<dbReference type="CDD" id="cd05474">
    <property type="entry name" value="SAP_like"/>
    <property type="match status" value="1"/>
</dbReference>
<protein>
    <recommendedName>
        <fullName evidence="7">Probable aspartic-type endopeptidase OPSB</fullName>
    </recommendedName>
    <alternativeName>
        <fullName evidence="6">Probable aspartic-type endopeptidase opsB</fullName>
    </alternativeName>
</protein>
<comment type="similarity">
    <text evidence="1 10">Belongs to the peptidase A1 family.</text>
</comment>
<dbReference type="PROSITE" id="PS51767">
    <property type="entry name" value="PEPTIDASE_A1"/>
    <property type="match status" value="1"/>
</dbReference>
<keyword evidence="3" id="KW-0732">Signal</keyword>
<feature type="disulfide bond" evidence="9">
    <location>
        <begin position="324"/>
        <end position="378"/>
    </location>
</feature>
<dbReference type="PANTHER" id="PTHR47966:SF65">
    <property type="entry name" value="ASPARTIC-TYPE ENDOPEPTIDASE"/>
    <property type="match status" value="1"/>
</dbReference>
<evidence type="ECO:0000256" key="6">
    <source>
        <dbReference type="ARBA" id="ARBA00067536"/>
    </source>
</evidence>
<evidence type="ECO:0000256" key="2">
    <source>
        <dbReference type="ARBA" id="ARBA00022670"/>
    </source>
</evidence>
<feature type="active site" evidence="8">
    <location>
        <position position="76"/>
    </location>
</feature>
<dbReference type="InterPro" id="IPR021109">
    <property type="entry name" value="Peptidase_aspartic_dom_sf"/>
</dbReference>
<keyword evidence="5 10" id="KW-0378">Hydrolase</keyword>
<evidence type="ECO:0000259" key="11">
    <source>
        <dbReference type="PROSITE" id="PS51767"/>
    </source>
</evidence>
<evidence type="ECO:0000256" key="5">
    <source>
        <dbReference type="ARBA" id="ARBA00022801"/>
    </source>
</evidence>
<evidence type="ECO:0000256" key="9">
    <source>
        <dbReference type="PIRSR" id="PIRSR601461-2"/>
    </source>
</evidence>
<dbReference type="Gene3D" id="2.40.70.10">
    <property type="entry name" value="Acid Proteases"/>
    <property type="match status" value="2"/>
</dbReference>
<dbReference type="PROSITE" id="PS00141">
    <property type="entry name" value="ASP_PROTEASE"/>
    <property type="match status" value="2"/>
</dbReference>
<dbReference type="Proteomes" id="UP000566819">
    <property type="component" value="Unassembled WGS sequence"/>
</dbReference>
<evidence type="ECO:0000256" key="8">
    <source>
        <dbReference type="PIRSR" id="PIRSR601461-1"/>
    </source>
</evidence>
<feature type="domain" description="Peptidase A1" evidence="11">
    <location>
        <begin position="58"/>
        <end position="415"/>
    </location>
</feature>
<dbReference type="GO" id="GO:0006508">
    <property type="term" value="P:proteolysis"/>
    <property type="evidence" value="ECO:0007669"/>
    <property type="project" value="UniProtKB-KW"/>
</dbReference>
<dbReference type="InterPro" id="IPR001969">
    <property type="entry name" value="Aspartic_peptidase_AS"/>
</dbReference>
<evidence type="ECO:0000313" key="13">
    <source>
        <dbReference type="Proteomes" id="UP000566819"/>
    </source>
</evidence>
<dbReference type="InterPro" id="IPR033876">
    <property type="entry name" value="SAP-like"/>
</dbReference>